<evidence type="ECO:0000313" key="3">
    <source>
        <dbReference type="Proteomes" id="UP000676967"/>
    </source>
</evidence>
<evidence type="ECO:0000259" key="1">
    <source>
        <dbReference type="SMART" id="SM00829"/>
    </source>
</evidence>
<dbReference type="EMBL" id="AP023356">
    <property type="protein sequence ID" value="BCJ46259.1"/>
    <property type="molecule type" value="Genomic_DNA"/>
</dbReference>
<dbReference type="Gene3D" id="3.40.50.720">
    <property type="entry name" value="NAD(P)-binding Rossmann-like Domain"/>
    <property type="match status" value="1"/>
</dbReference>
<proteinExistence type="predicted"/>
<dbReference type="SUPFAM" id="SSF50129">
    <property type="entry name" value="GroES-like"/>
    <property type="match status" value="1"/>
</dbReference>
<dbReference type="PANTHER" id="PTHR44013:SF1">
    <property type="entry name" value="ZINC-TYPE ALCOHOL DEHYDROGENASE-LIKE PROTEIN C16A3.02C"/>
    <property type="match status" value="1"/>
</dbReference>
<dbReference type="Gene3D" id="3.90.180.10">
    <property type="entry name" value="Medium-chain alcohol dehydrogenases, catalytic domain"/>
    <property type="match status" value="1"/>
</dbReference>
<dbReference type="InterPro" id="IPR036291">
    <property type="entry name" value="NAD(P)-bd_dom_sf"/>
</dbReference>
<feature type="domain" description="Enoyl reductase (ER)" evidence="1">
    <location>
        <begin position="7"/>
        <end position="311"/>
    </location>
</feature>
<dbReference type="Proteomes" id="UP000676967">
    <property type="component" value="Chromosome"/>
</dbReference>
<evidence type="ECO:0000313" key="2">
    <source>
        <dbReference type="EMBL" id="BCJ46259.1"/>
    </source>
</evidence>
<dbReference type="Pfam" id="PF08240">
    <property type="entry name" value="ADH_N"/>
    <property type="match status" value="1"/>
</dbReference>
<protein>
    <submittedName>
        <fullName evidence="2">NADPH:quinone reductase</fullName>
    </submittedName>
</protein>
<dbReference type="PANTHER" id="PTHR44013">
    <property type="entry name" value="ZINC-TYPE ALCOHOL DEHYDROGENASE-LIKE PROTEIN C16A3.02C"/>
    <property type="match status" value="1"/>
</dbReference>
<dbReference type="InterPro" id="IPR011032">
    <property type="entry name" value="GroES-like_sf"/>
</dbReference>
<dbReference type="SMART" id="SM00829">
    <property type="entry name" value="PKS_ER"/>
    <property type="match status" value="1"/>
</dbReference>
<dbReference type="SUPFAM" id="SSF51735">
    <property type="entry name" value="NAD(P)-binding Rossmann-fold domains"/>
    <property type="match status" value="1"/>
</dbReference>
<name>A0ABN6CNW8_9ACTN</name>
<dbReference type="CDD" id="cd08267">
    <property type="entry name" value="MDR1"/>
    <property type="match status" value="1"/>
</dbReference>
<gene>
    <name evidence="2" type="primary">qor_4</name>
    <name evidence="2" type="ORF">Aiant_69160</name>
</gene>
<dbReference type="InterPro" id="IPR052733">
    <property type="entry name" value="Chloroplast_QOR"/>
</dbReference>
<sequence length="314" mass="32639">MVYDRYGPPAVLRLDELPVPVPGAGQVLVKVAATSVNLSDWECLRGTPLYARVGGLRAPARRILGSDIAGWVEAVGPDVTRFRPGDQVYGDNLQAKGGFAEYATAPESALAVKPAALTFAQASAIPQAGAIAWQGIAGAAAGRRVLINGAGGGSGSFAIPLAKRLGAHVTGVDNAGKLDFMRSLGADEVLDYRRTDFTRAGPYDLILDLVAHRSVFAYRRALAPGGRYRCVGGSVSTLLRVLTAGTVAGLLTGRRLGVLAVQEGPQHFGPVAGLCAGGELDIHIDRTFPLEQVPEALARVGEGRALGKVIVQAS</sequence>
<dbReference type="InterPro" id="IPR013154">
    <property type="entry name" value="ADH-like_N"/>
</dbReference>
<organism evidence="2 3">
    <name type="scientific">Actinoplanes ianthinogenes</name>
    <dbReference type="NCBI Taxonomy" id="122358"/>
    <lineage>
        <taxon>Bacteria</taxon>
        <taxon>Bacillati</taxon>
        <taxon>Actinomycetota</taxon>
        <taxon>Actinomycetes</taxon>
        <taxon>Micromonosporales</taxon>
        <taxon>Micromonosporaceae</taxon>
        <taxon>Actinoplanes</taxon>
    </lineage>
</organism>
<dbReference type="Pfam" id="PF13602">
    <property type="entry name" value="ADH_zinc_N_2"/>
    <property type="match status" value="1"/>
</dbReference>
<keyword evidence="3" id="KW-1185">Reference proteome</keyword>
<accession>A0ABN6CNW8</accession>
<dbReference type="InterPro" id="IPR020843">
    <property type="entry name" value="ER"/>
</dbReference>
<reference evidence="2 3" key="1">
    <citation type="submission" date="2020-08" db="EMBL/GenBank/DDBJ databases">
        <title>Whole genome shotgun sequence of Actinoplanes ianthinogenes NBRC 13996.</title>
        <authorList>
            <person name="Komaki H."/>
            <person name="Tamura T."/>
        </authorList>
    </citation>
    <scope>NUCLEOTIDE SEQUENCE [LARGE SCALE GENOMIC DNA]</scope>
    <source>
        <strain evidence="2 3">NBRC 13996</strain>
    </source>
</reference>